<evidence type="ECO:0000313" key="1">
    <source>
        <dbReference type="EMBL" id="KXA97296.1"/>
    </source>
</evidence>
<protein>
    <submittedName>
        <fullName evidence="1">Uncharacterized protein</fullName>
    </submittedName>
</protein>
<dbReference type="Proteomes" id="UP000070414">
    <property type="component" value="Unassembled WGS sequence"/>
</dbReference>
<dbReference type="EMBL" id="LHXS01000018">
    <property type="protein sequence ID" value="KXA97296.1"/>
    <property type="molecule type" value="Genomic_DNA"/>
</dbReference>
<sequence length="81" mass="9734">MTKRDSIGSLDRGIYRVKQLLERSARLQIRGRTSGRQDNLVESWKVFLDWLIRLEEISDFSFYLRNTKLSAFKRNPEERGW</sequence>
<proteinExistence type="predicted"/>
<accession>A0A133UT70</accession>
<reference evidence="1 2" key="1">
    <citation type="journal article" date="2016" name="Sci. Rep.">
        <title>Metabolic traits of an uncultured archaeal lineage -MSBL1- from brine pools of the Red Sea.</title>
        <authorList>
            <person name="Mwirichia R."/>
            <person name="Alam I."/>
            <person name="Rashid M."/>
            <person name="Vinu M."/>
            <person name="Ba-Alawi W."/>
            <person name="Anthony Kamau A."/>
            <person name="Kamanda Ngugi D."/>
            <person name="Goker M."/>
            <person name="Klenk H.P."/>
            <person name="Bajic V."/>
            <person name="Stingl U."/>
        </authorList>
    </citation>
    <scope>NUCLEOTIDE SEQUENCE [LARGE SCALE GENOMIC DNA]</scope>
    <source>
        <strain evidence="1">SCGC-AAA259I14</strain>
    </source>
</reference>
<dbReference type="AlphaFoldDB" id="A0A133UT70"/>
<gene>
    <name evidence="1" type="ORF">AKJ38_01505</name>
</gene>
<comment type="caution">
    <text evidence="1">The sequence shown here is derived from an EMBL/GenBank/DDBJ whole genome shotgun (WGS) entry which is preliminary data.</text>
</comment>
<organism evidence="1 2">
    <name type="scientific">candidate division MSBL1 archaeon SCGC-AAA259I14</name>
    <dbReference type="NCBI Taxonomy" id="1698268"/>
    <lineage>
        <taxon>Archaea</taxon>
        <taxon>Methanobacteriati</taxon>
        <taxon>Methanobacteriota</taxon>
        <taxon>candidate division MSBL1</taxon>
    </lineage>
</organism>
<evidence type="ECO:0000313" key="2">
    <source>
        <dbReference type="Proteomes" id="UP000070414"/>
    </source>
</evidence>
<name>A0A133UT70_9EURY</name>
<keyword evidence="2" id="KW-1185">Reference proteome</keyword>